<evidence type="ECO:0000256" key="7">
    <source>
        <dbReference type="ARBA" id="ARBA00023237"/>
    </source>
</evidence>
<evidence type="ECO:0000313" key="9">
    <source>
        <dbReference type="Proteomes" id="UP000236527"/>
    </source>
</evidence>
<proteinExistence type="inferred from homology"/>
<keyword evidence="5" id="KW-0732">Signal</keyword>
<evidence type="ECO:0000313" key="8">
    <source>
        <dbReference type="EMBL" id="GBE94682.1"/>
    </source>
</evidence>
<evidence type="ECO:0000256" key="3">
    <source>
        <dbReference type="ARBA" id="ARBA00022452"/>
    </source>
</evidence>
<keyword evidence="9" id="KW-1185">Reference proteome</keyword>
<dbReference type="EMBL" id="BDGE01000083">
    <property type="protein sequence ID" value="GBE94682.1"/>
    <property type="molecule type" value="Genomic_DNA"/>
</dbReference>
<dbReference type="InterPro" id="IPR005017">
    <property type="entry name" value="OMPP1/FadL/TodX"/>
</dbReference>
<dbReference type="SUPFAM" id="SSF56935">
    <property type="entry name" value="Porins"/>
    <property type="match status" value="1"/>
</dbReference>
<evidence type="ECO:0000256" key="2">
    <source>
        <dbReference type="ARBA" id="ARBA00008163"/>
    </source>
</evidence>
<reference evidence="9" key="1">
    <citation type="journal article" date="2018" name="Genome Announc.">
        <title>Draft Genome Sequence of the Nitrogen-Fixing and Hormogonia-Inducing Cyanobacterium Nostoc cycadae Strain WK-1, Isolated from the Coralloid Roots of Cycas revoluta.</title>
        <authorList>
            <person name="Kanesaki Y."/>
            <person name="Hirose M."/>
            <person name="Hirose Y."/>
            <person name="Fujisawa T."/>
            <person name="Nakamura Y."/>
            <person name="Watanabe S."/>
            <person name="Matsunaga S."/>
            <person name="Uchida H."/>
            <person name="Murakami A."/>
        </authorList>
    </citation>
    <scope>NUCLEOTIDE SEQUENCE [LARGE SCALE GENOMIC DNA]</scope>
    <source>
        <strain evidence="9">WK-1</strain>
    </source>
</reference>
<dbReference type="Pfam" id="PF03349">
    <property type="entry name" value="Toluene_X"/>
    <property type="match status" value="1"/>
</dbReference>
<keyword evidence="4" id="KW-0812">Transmembrane</keyword>
<keyword evidence="6" id="KW-0472">Membrane</keyword>
<evidence type="ECO:0000256" key="1">
    <source>
        <dbReference type="ARBA" id="ARBA00004571"/>
    </source>
</evidence>
<gene>
    <name evidence="8" type="ORF">NCWK1_4461</name>
</gene>
<dbReference type="Proteomes" id="UP000236527">
    <property type="component" value="Unassembled WGS sequence"/>
</dbReference>
<comment type="subcellular location">
    <subcellularLocation>
        <location evidence="1">Cell outer membrane</location>
        <topology evidence="1">Multi-pass membrane protein</topology>
    </subcellularLocation>
</comment>
<accession>A0A2H6LN90</accession>
<comment type="similarity">
    <text evidence="2">Belongs to the OmpP1/FadL family.</text>
</comment>
<organism evidence="8 9">
    <name type="scientific">Nostoc cycadae WK-1</name>
    <dbReference type="NCBI Taxonomy" id="1861711"/>
    <lineage>
        <taxon>Bacteria</taxon>
        <taxon>Bacillati</taxon>
        <taxon>Cyanobacteriota</taxon>
        <taxon>Cyanophyceae</taxon>
        <taxon>Nostocales</taxon>
        <taxon>Nostocaceae</taxon>
        <taxon>Nostoc</taxon>
    </lineage>
</organism>
<evidence type="ECO:0000256" key="6">
    <source>
        <dbReference type="ARBA" id="ARBA00023136"/>
    </source>
</evidence>
<protein>
    <submittedName>
        <fullName evidence="8">Aromatic hydrocarbon degradation membrane protein</fullName>
    </submittedName>
</protein>
<keyword evidence="3" id="KW-1134">Transmembrane beta strand</keyword>
<dbReference type="AlphaFoldDB" id="A0A2H6LN90"/>
<sequence length="65" mass="7001">MNSSGTLVGIGAIYRPSQSFSLDLAYSHVFAEDSPINQSSTTTGTVRGEFESSVDVVGLQLNWQF</sequence>
<evidence type="ECO:0000256" key="4">
    <source>
        <dbReference type="ARBA" id="ARBA00022692"/>
    </source>
</evidence>
<evidence type="ECO:0000256" key="5">
    <source>
        <dbReference type="ARBA" id="ARBA00022729"/>
    </source>
</evidence>
<keyword evidence="7" id="KW-0998">Cell outer membrane</keyword>
<name>A0A2H6LN90_9NOSO</name>
<dbReference type="Gene3D" id="2.40.160.60">
    <property type="entry name" value="Outer membrane protein transport protein (OMPP1/FadL/TodX)"/>
    <property type="match status" value="1"/>
</dbReference>
<dbReference type="GO" id="GO:0009279">
    <property type="term" value="C:cell outer membrane"/>
    <property type="evidence" value="ECO:0007669"/>
    <property type="project" value="UniProtKB-SubCell"/>
</dbReference>
<comment type="caution">
    <text evidence="8">The sequence shown here is derived from an EMBL/GenBank/DDBJ whole genome shotgun (WGS) entry which is preliminary data.</text>
</comment>